<keyword evidence="2" id="KW-1185">Reference proteome</keyword>
<sequence length="398" mass="46230">MGWRVKQHWGWILAALATGVSATEFEPARLRLGEGVQFQPTMGLEYGYDDNLLHTSAESLDSQYLRITPELQFVWGRRISHLKAGYVLDAASYFDSSDDNYIDHDLNLIGHHEFTARHRVDATYDYIKGHQARGTGIAEFSETDEPVEFTEHDAYGAYEFGAQTARMQLGVNLGYYQRTYDNFRERSQYRDYDTFRYGATAKWRVGARTKLLLDLSDSDISYDRVEPGQLSRDSNVTRGLVGVIWEATAKSEGRAAFGVEDKRFDDSGREDFTGFAWDVAFIWRPTTYSTLELISARESKDPFTNGDYVEESSYELGWEHYWQERWATNLELLYADKDYTGDDREDEVTKIRVGVIYEFRRWLKFEPFYSYWDNSSTRTDPQLNYDKNQFGLVMTLAL</sequence>
<gene>
    <name evidence="1" type="ordered locus">Fbal_0265</name>
</gene>
<name>E1SLT0_FERBD</name>
<protein>
    <recommendedName>
        <fullName evidence="3">Capsular polysaccharide synthesis enzyme CpsB</fullName>
    </recommendedName>
</protein>
<dbReference type="eggNOG" id="COG5338">
    <property type="taxonomic scope" value="Bacteria"/>
</dbReference>
<evidence type="ECO:0008006" key="3">
    <source>
        <dbReference type="Google" id="ProtNLM"/>
    </source>
</evidence>
<dbReference type="KEGG" id="fbl:Fbal_0265"/>
<dbReference type="OrthoDB" id="9153755at2"/>
<dbReference type="Proteomes" id="UP000006683">
    <property type="component" value="Chromosome"/>
</dbReference>
<dbReference type="STRING" id="550540.Fbal_0265"/>
<proteinExistence type="predicted"/>
<dbReference type="AlphaFoldDB" id="E1SLT0"/>
<organism evidence="1 2">
    <name type="scientific">Ferrimonas balearica (strain DSM 9799 / CCM 4581 / KCTC 23876 / PAT)</name>
    <dbReference type="NCBI Taxonomy" id="550540"/>
    <lineage>
        <taxon>Bacteria</taxon>
        <taxon>Pseudomonadati</taxon>
        <taxon>Pseudomonadota</taxon>
        <taxon>Gammaproteobacteria</taxon>
        <taxon>Alteromonadales</taxon>
        <taxon>Ferrimonadaceae</taxon>
        <taxon>Ferrimonas</taxon>
    </lineage>
</organism>
<accession>E1SLT0</accession>
<dbReference type="InterPro" id="IPR018759">
    <property type="entry name" value="BBP2_2"/>
</dbReference>
<evidence type="ECO:0000313" key="1">
    <source>
        <dbReference type="EMBL" id="ADN74479.1"/>
    </source>
</evidence>
<dbReference type="HOGENOM" id="CLU_052040_0_0_6"/>
<dbReference type="Pfam" id="PF10082">
    <property type="entry name" value="BBP2_2"/>
    <property type="match status" value="1"/>
</dbReference>
<evidence type="ECO:0000313" key="2">
    <source>
        <dbReference type="Proteomes" id="UP000006683"/>
    </source>
</evidence>
<reference evidence="1 2" key="1">
    <citation type="journal article" date="2010" name="Stand. Genomic Sci.">
        <title>Complete genome sequence of Ferrimonas balearica type strain (PAT).</title>
        <authorList>
            <person name="Nolan M."/>
            <person name="Sikorski J."/>
            <person name="Davenport K."/>
            <person name="Lucas S."/>
            <person name="Glavina Del Rio T."/>
            <person name="Tice H."/>
            <person name="Cheng J."/>
            <person name="Goodwin L."/>
            <person name="Pitluck S."/>
            <person name="Liolios K."/>
            <person name="Ivanova N."/>
            <person name="Mavromatis K."/>
            <person name="Ovchinnikova G."/>
            <person name="Pati A."/>
            <person name="Chen A."/>
            <person name="Palaniappan K."/>
            <person name="Land M."/>
            <person name="Hauser L."/>
            <person name="Chang Y."/>
            <person name="Jeffries C."/>
            <person name="Tapia R."/>
            <person name="Brettin T."/>
            <person name="Detter J."/>
            <person name="Han C."/>
            <person name="Yasawong M."/>
            <person name="Rohde M."/>
            <person name="Tindall B."/>
            <person name="Goker M."/>
            <person name="Woyke T."/>
            <person name="Bristow J."/>
            <person name="Eisen J."/>
            <person name="Markowitz V."/>
            <person name="Hugenholtz P."/>
            <person name="Kyrpides N."/>
            <person name="Klenk H."/>
            <person name="Lapidus A."/>
        </authorList>
    </citation>
    <scope>NUCLEOTIDE SEQUENCE [LARGE SCALE GENOMIC DNA]</scope>
    <source>
        <strain evidence="2">DSM 9799 / CCM 4581 / KCTC 23876 / PAT</strain>
    </source>
</reference>
<dbReference type="EMBL" id="CP002209">
    <property type="protein sequence ID" value="ADN74479.1"/>
    <property type="molecule type" value="Genomic_DNA"/>
</dbReference>